<evidence type="ECO:0000313" key="2">
    <source>
        <dbReference type="Proteomes" id="UP000886884"/>
    </source>
</evidence>
<dbReference type="NCBIfam" id="TIGR01725">
    <property type="entry name" value="phge_HK97_gp10"/>
    <property type="match status" value="1"/>
</dbReference>
<dbReference type="InterPro" id="IPR010064">
    <property type="entry name" value="HK97-gp10_tail"/>
</dbReference>
<accession>A0A9D1TDS9</accession>
<sequence length="134" mass="14307">MGFEVKGMEATIAKFQRAATASDGAIKRAVKAGGKIVAEKLKDKAPVDTGALRDSIKPSAVKYNAADGYYCEVKPVGNHPATGEPLAKIGNILEYGRSYGRTQKAPLGWFHPTVRAAEGEALEAMQKELDKQMG</sequence>
<comment type="caution">
    <text evidence="1">The sequence shown here is derived from an EMBL/GenBank/DDBJ whole genome shotgun (WGS) entry which is preliminary data.</text>
</comment>
<protein>
    <submittedName>
        <fullName evidence="1">HK97 gp10 family phage protein</fullName>
    </submittedName>
</protein>
<proteinExistence type="predicted"/>
<gene>
    <name evidence="1" type="ORF">IAA64_13745</name>
</gene>
<dbReference type="Proteomes" id="UP000886884">
    <property type="component" value="Unassembled WGS sequence"/>
</dbReference>
<reference evidence="1" key="2">
    <citation type="journal article" date="2021" name="PeerJ">
        <title>Extensive microbial diversity within the chicken gut microbiome revealed by metagenomics and culture.</title>
        <authorList>
            <person name="Gilroy R."/>
            <person name="Ravi A."/>
            <person name="Getino M."/>
            <person name="Pursley I."/>
            <person name="Horton D.L."/>
            <person name="Alikhan N.F."/>
            <person name="Baker D."/>
            <person name="Gharbi K."/>
            <person name="Hall N."/>
            <person name="Watson M."/>
            <person name="Adriaenssens E.M."/>
            <person name="Foster-Nyarko E."/>
            <person name="Jarju S."/>
            <person name="Secka A."/>
            <person name="Antonio M."/>
            <person name="Oren A."/>
            <person name="Chaudhuri R.R."/>
            <person name="La Ragione R."/>
            <person name="Hildebrand F."/>
            <person name="Pallen M.J."/>
        </authorList>
    </citation>
    <scope>NUCLEOTIDE SEQUENCE</scope>
    <source>
        <strain evidence="1">CHK183-6373</strain>
    </source>
</reference>
<organism evidence="1 2">
    <name type="scientific">Candidatus Ornithocaccomicrobium faecavium</name>
    <dbReference type="NCBI Taxonomy" id="2840890"/>
    <lineage>
        <taxon>Bacteria</taxon>
        <taxon>Bacillati</taxon>
        <taxon>Bacillota</taxon>
        <taxon>Clostridia</taxon>
        <taxon>Candidatus Ornithocaccomicrobium</taxon>
    </lineage>
</organism>
<reference evidence="1" key="1">
    <citation type="submission" date="2020-10" db="EMBL/GenBank/DDBJ databases">
        <authorList>
            <person name="Gilroy R."/>
        </authorList>
    </citation>
    <scope>NUCLEOTIDE SEQUENCE</scope>
    <source>
        <strain evidence="1">CHK183-6373</strain>
    </source>
</reference>
<dbReference type="Pfam" id="PF04883">
    <property type="entry name" value="HK97-gp10_like"/>
    <property type="match status" value="1"/>
</dbReference>
<name>A0A9D1TDS9_9FIRM</name>
<dbReference type="EMBL" id="DVOT01000246">
    <property type="protein sequence ID" value="HIV29021.1"/>
    <property type="molecule type" value="Genomic_DNA"/>
</dbReference>
<dbReference type="AlphaFoldDB" id="A0A9D1TDS9"/>
<evidence type="ECO:0000313" key="1">
    <source>
        <dbReference type="EMBL" id="HIV29021.1"/>
    </source>
</evidence>